<dbReference type="GO" id="GO:0043565">
    <property type="term" value="F:sequence-specific DNA binding"/>
    <property type="evidence" value="ECO:0007669"/>
    <property type="project" value="InterPro"/>
</dbReference>
<name>A0A9D1Q1W4_9FIRM</name>
<sequence length="99" mass="11210">MNSKLKNEQTDAFFRAVLALRTSEECYDFFEDLCTVSELQAMTQRFHVARLLSEGKTYQEISAETGASTATISRINKCLEYGSDGYKTALERLDHADND</sequence>
<gene>
    <name evidence="1" type="ORF">H9892_05270</name>
</gene>
<evidence type="ECO:0000313" key="2">
    <source>
        <dbReference type="Proteomes" id="UP000823990"/>
    </source>
</evidence>
<protein>
    <submittedName>
        <fullName evidence="1">Helix-turn-helix domain-containing protein</fullName>
    </submittedName>
</protein>
<dbReference type="InterPro" id="IPR013368">
    <property type="entry name" value="YecD_YerC"/>
</dbReference>
<dbReference type="SUPFAM" id="SSF48295">
    <property type="entry name" value="TrpR-like"/>
    <property type="match status" value="1"/>
</dbReference>
<dbReference type="NCBIfam" id="TIGR02531">
    <property type="entry name" value="yecD_yerC"/>
    <property type="match status" value="1"/>
</dbReference>
<dbReference type="PIRSF" id="PIRSF012508">
    <property type="entry name" value="YerC"/>
    <property type="match status" value="1"/>
</dbReference>
<dbReference type="InterPro" id="IPR010921">
    <property type="entry name" value="Trp_repressor/repl_initiator"/>
</dbReference>
<dbReference type="Proteomes" id="UP000823990">
    <property type="component" value="Unassembled WGS sequence"/>
</dbReference>
<proteinExistence type="predicted"/>
<dbReference type="Gene3D" id="1.10.1270.10">
    <property type="entry name" value="TrpR-like"/>
    <property type="match status" value="1"/>
</dbReference>
<dbReference type="Pfam" id="PF01371">
    <property type="entry name" value="Trp_repressor"/>
    <property type="match status" value="1"/>
</dbReference>
<organism evidence="1 2">
    <name type="scientific">Candidatus Protoclostridium stercorigallinarum</name>
    <dbReference type="NCBI Taxonomy" id="2838741"/>
    <lineage>
        <taxon>Bacteria</taxon>
        <taxon>Bacillati</taxon>
        <taxon>Bacillota</taxon>
        <taxon>Clostridia</taxon>
        <taxon>Candidatus Protoclostridium</taxon>
    </lineage>
</organism>
<dbReference type="GO" id="GO:0003700">
    <property type="term" value="F:DNA-binding transcription factor activity"/>
    <property type="evidence" value="ECO:0007669"/>
    <property type="project" value="InterPro"/>
</dbReference>
<dbReference type="AlphaFoldDB" id="A0A9D1Q1W4"/>
<dbReference type="InterPro" id="IPR000831">
    <property type="entry name" value="Trp_repress"/>
</dbReference>
<reference evidence="1" key="2">
    <citation type="submission" date="2021-04" db="EMBL/GenBank/DDBJ databases">
        <authorList>
            <person name="Gilroy R."/>
        </authorList>
    </citation>
    <scope>NUCLEOTIDE SEQUENCE</scope>
    <source>
        <strain evidence="1">12435</strain>
    </source>
</reference>
<comment type="caution">
    <text evidence="1">The sequence shown here is derived from an EMBL/GenBank/DDBJ whole genome shotgun (WGS) entry which is preliminary data.</text>
</comment>
<accession>A0A9D1Q1W4</accession>
<dbReference type="PANTHER" id="PTHR40080">
    <property type="entry name" value="LMO1763 PROTEIN"/>
    <property type="match status" value="1"/>
</dbReference>
<dbReference type="PANTHER" id="PTHR40080:SF1">
    <property type="entry name" value="TRPR-LIKE PROTEIN YERC_YECD"/>
    <property type="match status" value="1"/>
</dbReference>
<reference evidence="1" key="1">
    <citation type="journal article" date="2021" name="PeerJ">
        <title>Extensive microbial diversity within the chicken gut microbiome revealed by metagenomics and culture.</title>
        <authorList>
            <person name="Gilroy R."/>
            <person name="Ravi A."/>
            <person name="Getino M."/>
            <person name="Pursley I."/>
            <person name="Horton D.L."/>
            <person name="Alikhan N.F."/>
            <person name="Baker D."/>
            <person name="Gharbi K."/>
            <person name="Hall N."/>
            <person name="Watson M."/>
            <person name="Adriaenssens E.M."/>
            <person name="Foster-Nyarko E."/>
            <person name="Jarju S."/>
            <person name="Secka A."/>
            <person name="Antonio M."/>
            <person name="Oren A."/>
            <person name="Chaudhuri R.R."/>
            <person name="La Ragione R."/>
            <person name="Hildebrand F."/>
            <person name="Pallen M.J."/>
        </authorList>
    </citation>
    <scope>NUCLEOTIDE SEQUENCE</scope>
    <source>
        <strain evidence="1">12435</strain>
    </source>
</reference>
<evidence type="ECO:0000313" key="1">
    <source>
        <dbReference type="EMBL" id="HIW02732.1"/>
    </source>
</evidence>
<dbReference type="InterPro" id="IPR038116">
    <property type="entry name" value="TrpR-like_sf"/>
</dbReference>
<dbReference type="EMBL" id="DXHS01000082">
    <property type="protein sequence ID" value="HIW02732.1"/>
    <property type="molecule type" value="Genomic_DNA"/>
</dbReference>